<evidence type="ECO:0000256" key="5">
    <source>
        <dbReference type="ARBA" id="ARBA00023717"/>
    </source>
</evidence>
<comment type="similarity">
    <text evidence="1">Belongs to the enoyl-CoA hydratase/isomerase family.</text>
</comment>
<dbReference type="KEGG" id="mnm:MNVM_40380"/>
<reference evidence="6 7" key="1">
    <citation type="journal article" date="2019" name="Emerg. Microbes Infect.">
        <title>Comprehensive subspecies identification of 175 nontuberculous mycobacteria species based on 7547 genomic profiles.</title>
        <authorList>
            <person name="Matsumoto Y."/>
            <person name="Kinjo T."/>
            <person name="Motooka D."/>
            <person name="Nabeya D."/>
            <person name="Jung N."/>
            <person name="Uechi K."/>
            <person name="Horii T."/>
            <person name="Iida T."/>
            <person name="Fujita J."/>
            <person name="Nakamura S."/>
        </authorList>
    </citation>
    <scope>NUCLEOTIDE SEQUENCE [LARGE SCALE GENOMIC DNA]</scope>
    <source>
        <strain evidence="6 7">JCM 6391</strain>
    </source>
</reference>
<dbReference type="PANTHER" id="PTHR11941:SF54">
    <property type="entry name" value="ENOYL-COA HYDRATASE, MITOCHONDRIAL"/>
    <property type="match status" value="1"/>
</dbReference>
<evidence type="ECO:0000256" key="2">
    <source>
        <dbReference type="ARBA" id="ARBA00023098"/>
    </source>
</evidence>
<dbReference type="InterPro" id="IPR014748">
    <property type="entry name" value="Enoyl-CoA_hydra_C"/>
</dbReference>
<dbReference type="Pfam" id="PF00378">
    <property type="entry name" value="ECH_1"/>
    <property type="match status" value="1"/>
</dbReference>
<name>A0A7I7JSW6_9MYCO</name>
<dbReference type="InterPro" id="IPR029045">
    <property type="entry name" value="ClpP/crotonase-like_dom_sf"/>
</dbReference>
<dbReference type="CDD" id="cd06558">
    <property type="entry name" value="crotonase-like"/>
    <property type="match status" value="1"/>
</dbReference>
<keyword evidence="7" id="KW-1185">Reference proteome</keyword>
<proteinExistence type="inferred from homology"/>
<dbReference type="GO" id="GO:0006635">
    <property type="term" value="P:fatty acid beta-oxidation"/>
    <property type="evidence" value="ECO:0007669"/>
    <property type="project" value="TreeGrafter"/>
</dbReference>
<evidence type="ECO:0000256" key="3">
    <source>
        <dbReference type="ARBA" id="ARBA00023239"/>
    </source>
</evidence>
<dbReference type="Gene3D" id="1.10.12.10">
    <property type="entry name" value="Lyase 2-enoyl-coa Hydratase, Chain A, domain 2"/>
    <property type="match status" value="1"/>
</dbReference>
<gene>
    <name evidence="6" type="primary">fadB_2</name>
    <name evidence="6" type="ORF">MNVM_40380</name>
</gene>
<dbReference type="PANTHER" id="PTHR11941">
    <property type="entry name" value="ENOYL-COA HYDRATASE-RELATED"/>
    <property type="match status" value="1"/>
</dbReference>
<protein>
    <submittedName>
        <fullName evidence="6">Enoyl-CoA hydratase</fullName>
    </submittedName>
</protein>
<evidence type="ECO:0000313" key="6">
    <source>
        <dbReference type="EMBL" id="BBX14957.1"/>
    </source>
</evidence>
<evidence type="ECO:0000256" key="4">
    <source>
        <dbReference type="ARBA" id="ARBA00023709"/>
    </source>
</evidence>
<dbReference type="Gene3D" id="3.90.226.10">
    <property type="entry name" value="2-enoyl-CoA Hydratase, Chain A, domain 1"/>
    <property type="match status" value="1"/>
</dbReference>
<dbReference type="InterPro" id="IPR001753">
    <property type="entry name" value="Enoyl-CoA_hydra/iso"/>
</dbReference>
<sequence>MKLVTYECEDHVATITLNRPEARNAINGAMRTDLNAAWEAFRADEDAWVGILTATGDVFCAGADLRDSEGAVGTFAGTFWEKPTINSFESGMELFKPTIAAVHGPCVGYGLTGLLFCDFVIASTEAVFRFPEVRLGVPTIVGAIRLPQRVGWANAMELLLTGEPMSAQRAMDIGLVWKLVEPDELQDAARSWAHTLTKAAPLAQRATKEVAWRSDGMSWIDAVRFGETMRKVAGATEDVAEGVRAWREQRPPRWRGH</sequence>
<comment type="catalytic activity">
    <reaction evidence="5">
        <text>a 4-saturated-(3S)-3-hydroxyacyl-CoA = a (3E)-enoyl-CoA + H2O</text>
        <dbReference type="Rhea" id="RHEA:20724"/>
        <dbReference type="ChEBI" id="CHEBI:15377"/>
        <dbReference type="ChEBI" id="CHEBI:58521"/>
        <dbReference type="ChEBI" id="CHEBI:137480"/>
        <dbReference type="EC" id="4.2.1.17"/>
    </reaction>
</comment>
<accession>A0A7I7JSW6</accession>
<keyword evidence="2" id="KW-0443">Lipid metabolism</keyword>
<evidence type="ECO:0000256" key="1">
    <source>
        <dbReference type="ARBA" id="ARBA00005254"/>
    </source>
</evidence>
<dbReference type="SUPFAM" id="SSF52096">
    <property type="entry name" value="ClpP/crotonase"/>
    <property type="match status" value="1"/>
</dbReference>
<dbReference type="AlphaFoldDB" id="A0A7I7JSW6"/>
<dbReference type="GO" id="GO:0004300">
    <property type="term" value="F:enoyl-CoA hydratase activity"/>
    <property type="evidence" value="ECO:0007669"/>
    <property type="project" value="UniProtKB-EC"/>
</dbReference>
<dbReference type="EMBL" id="AP022562">
    <property type="protein sequence ID" value="BBX14957.1"/>
    <property type="molecule type" value="Genomic_DNA"/>
</dbReference>
<organism evidence="6 7">
    <name type="scientific">Mycobacterium novum</name>
    <dbReference type="NCBI Taxonomy" id="2492438"/>
    <lineage>
        <taxon>Bacteria</taxon>
        <taxon>Bacillati</taxon>
        <taxon>Actinomycetota</taxon>
        <taxon>Actinomycetes</taxon>
        <taxon>Mycobacteriales</taxon>
        <taxon>Mycobacteriaceae</taxon>
        <taxon>Mycobacterium</taxon>
    </lineage>
</organism>
<dbReference type="RefSeq" id="WP_013828948.1">
    <property type="nucleotide sequence ID" value="NZ_AP022562.1"/>
</dbReference>
<comment type="catalytic activity">
    <reaction evidence="4">
        <text>a (3S)-3-hydroxyacyl-CoA = a (2E)-enoyl-CoA + H2O</text>
        <dbReference type="Rhea" id="RHEA:16105"/>
        <dbReference type="ChEBI" id="CHEBI:15377"/>
        <dbReference type="ChEBI" id="CHEBI:57318"/>
        <dbReference type="ChEBI" id="CHEBI:58856"/>
        <dbReference type="EC" id="4.2.1.17"/>
    </reaction>
</comment>
<evidence type="ECO:0000313" key="7">
    <source>
        <dbReference type="Proteomes" id="UP000466997"/>
    </source>
</evidence>
<keyword evidence="3" id="KW-0456">Lyase</keyword>
<dbReference type="Proteomes" id="UP000466997">
    <property type="component" value="Chromosome"/>
</dbReference>